<gene>
    <name evidence="1" type="ORF">LCGC14_2694590</name>
</gene>
<proteinExistence type="predicted"/>
<feature type="non-terminal residue" evidence="1">
    <location>
        <position position="1"/>
    </location>
</feature>
<name>A0A0F9C992_9ZZZZ</name>
<dbReference type="AlphaFoldDB" id="A0A0F9C992"/>
<comment type="caution">
    <text evidence="1">The sequence shown here is derived from an EMBL/GenBank/DDBJ whole genome shotgun (WGS) entry which is preliminary data.</text>
</comment>
<dbReference type="EMBL" id="LAZR01047847">
    <property type="protein sequence ID" value="KKK93266.1"/>
    <property type="molecule type" value="Genomic_DNA"/>
</dbReference>
<protein>
    <submittedName>
        <fullName evidence="1">Uncharacterized protein</fullName>
    </submittedName>
</protein>
<evidence type="ECO:0000313" key="1">
    <source>
        <dbReference type="EMBL" id="KKK93266.1"/>
    </source>
</evidence>
<sequence>EVKFKDKDNNVHTLDEILLLDALSGASVGITSPHHRIHNGDAFTTNFTDETLADAETMILAFKTPVGPKRVHLFAFFSTLVGGSLNIWEGATWTTTTGVVNPIINRRRDENPKTSGIREDLTATPAFTATGNMLSNPTLTGGVVTPTGAESLDKQYAWGEKGKVGAGYLRDENEFILKPDTTYAIVFTAIGASNKAQINLNWYVSEDKT</sequence>
<reference evidence="1" key="1">
    <citation type="journal article" date="2015" name="Nature">
        <title>Complex archaea that bridge the gap between prokaryotes and eukaryotes.</title>
        <authorList>
            <person name="Spang A."/>
            <person name="Saw J.H."/>
            <person name="Jorgensen S.L."/>
            <person name="Zaremba-Niedzwiedzka K."/>
            <person name="Martijn J."/>
            <person name="Lind A.E."/>
            <person name="van Eijk R."/>
            <person name="Schleper C."/>
            <person name="Guy L."/>
            <person name="Ettema T.J."/>
        </authorList>
    </citation>
    <scope>NUCLEOTIDE SEQUENCE</scope>
</reference>
<organism evidence="1">
    <name type="scientific">marine sediment metagenome</name>
    <dbReference type="NCBI Taxonomy" id="412755"/>
    <lineage>
        <taxon>unclassified sequences</taxon>
        <taxon>metagenomes</taxon>
        <taxon>ecological metagenomes</taxon>
    </lineage>
</organism>
<accession>A0A0F9C992</accession>